<dbReference type="Proteomes" id="UP000006502">
    <property type="component" value="Chromosome"/>
</dbReference>
<dbReference type="AlphaFoldDB" id="I7CGC5"/>
<accession>I7CGC5</accession>
<reference evidence="2" key="2">
    <citation type="submission" date="2012-07" db="EMBL/GenBank/DDBJ databases">
        <title>Complete genome sequence of 'Candidatus Mycoplasma haemolamae'.</title>
        <authorList>
            <person name="Guimaraes A.M.S."/>
            <person name="Toth B."/>
            <person name="Santos A.P."/>
            <person name="Nascimento N.C."/>
            <person name="Sojka J.E."/>
            <person name="Messick J.B."/>
        </authorList>
    </citation>
    <scope>NUCLEOTIDE SEQUENCE [LARGE SCALE GENOMIC DNA]</scope>
    <source>
        <strain evidence="2">Purdue</strain>
    </source>
</reference>
<organism evidence="1 2">
    <name type="scientific">Mycoplasma haematolamae (strain Purdue)</name>
    <dbReference type="NCBI Taxonomy" id="1212765"/>
    <lineage>
        <taxon>Bacteria</taxon>
        <taxon>Bacillati</taxon>
        <taxon>Mycoplasmatota</taxon>
        <taxon>Mollicutes</taxon>
        <taxon>Mycoplasmataceae</taxon>
        <taxon>Mycoplasma</taxon>
    </lineage>
</organism>
<evidence type="ECO:0000313" key="1">
    <source>
        <dbReference type="EMBL" id="AFO52316.1"/>
    </source>
</evidence>
<protein>
    <submittedName>
        <fullName evidence="1">Uncharacterized protein</fullName>
    </submittedName>
</protein>
<proteinExistence type="predicted"/>
<dbReference type="HOGENOM" id="CLU_186054_0_0_14"/>
<dbReference type="PATRIC" id="fig|1212765.3.peg.836"/>
<keyword evidence="2" id="KW-1185">Reference proteome</keyword>
<evidence type="ECO:0000313" key="2">
    <source>
        <dbReference type="Proteomes" id="UP000006502"/>
    </source>
</evidence>
<dbReference type="EMBL" id="CP003731">
    <property type="protein sequence ID" value="AFO52316.1"/>
    <property type="molecule type" value="Genomic_DNA"/>
</dbReference>
<dbReference type="KEGG" id="mhl:MHLP_03680"/>
<name>I7CGC5_MYCHA</name>
<sequence>MHIGYKVLFGFLGTGGLGATGYGAYEGINRFVLTGNNQEDCCKDCVCPDESDCSEECTCEEAKKCCEGKTGKCCCCKKAEGAQCQGKKCCCKCKAS</sequence>
<reference evidence="1 2" key="1">
    <citation type="journal article" date="2012" name="J. Bacteriol.">
        <title>Genome Sequence of "Candidatus Mycoplasma haemolamae" Strain Purdue, a Red Blood Cell Pathogen of Alpacas (Vicugna pacos) and Llamas (Lama glama).</title>
        <authorList>
            <person name="Guimaraes A.M."/>
            <person name="Toth B."/>
            <person name="Santos A.P."/>
            <person name="do Nascimento N.C."/>
            <person name="Kritchevsky J.E."/>
            <person name="Messick J.B."/>
        </authorList>
    </citation>
    <scope>NUCLEOTIDE SEQUENCE [LARGE SCALE GENOMIC DNA]</scope>
    <source>
        <strain evidence="1 2">Purdue</strain>
    </source>
</reference>
<dbReference type="STRING" id="1212765.MHLP_03680"/>
<gene>
    <name evidence="1" type="ordered locus">MHLP_03680</name>
</gene>